<comment type="caution">
    <text evidence="18">The sequence shown here is derived from an EMBL/GenBank/DDBJ whole genome shotgun (WGS) entry which is preliminary data.</text>
</comment>
<evidence type="ECO:0000256" key="2">
    <source>
        <dbReference type="ARBA" id="ARBA00009810"/>
    </source>
</evidence>
<dbReference type="RefSeq" id="WP_341724234.1">
    <property type="nucleotide sequence ID" value="NZ_JBBWWT010000001.1"/>
</dbReference>
<keyword evidence="6 14" id="KW-0812">Transmembrane</keyword>
<dbReference type="Pfam" id="PF07715">
    <property type="entry name" value="Plug"/>
    <property type="match status" value="1"/>
</dbReference>
<evidence type="ECO:0000256" key="9">
    <source>
        <dbReference type="ARBA" id="ARBA00023065"/>
    </source>
</evidence>
<dbReference type="PROSITE" id="PS52016">
    <property type="entry name" value="TONB_DEPENDENT_REC_3"/>
    <property type="match status" value="1"/>
</dbReference>
<keyword evidence="11 14" id="KW-0472">Membrane</keyword>
<keyword evidence="10 16" id="KW-0798">TonB box</keyword>
<evidence type="ECO:0000256" key="8">
    <source>
        <dbReference type="ARBA" id="ARBA00023004"/>
    </source>
</evidence>
<evidence type="ECO:0000256" key="7">
    <source>
        <dbReference type="ARBA" id="ARBA00022729"/>
    </source>
</evidence>
<dbReference type="InterPro" id="IPR011662">
    <property type="entry name" value="Secretin/TonB_short_N"/>
</dbReference>
<dbReference type="SMART" id="SM00965">
    <property type="entry name" value="STN"/>
    <property type="match status" value="1"/>
</dbReference>
<dbReference type="Gene3D" id="2.170.130.10">
    <property type="entry name" value="TonB-dependent receptor, plug domain"/>
    <property type="match status" value="1"/>
</dbReference>
<dbReference type="PANTHER" id="PTHR32552:SF74">
    <property type="entry name" value="HYDROXAMATE SIDEROPHORE RECEPTOR FHUE"/>
    <property type="match status" value="1"/>
</dbReference>
<evidence type="ECO:0000256" key="5">
    <source>
        <dbReference type="ARBA" id="ARBA00022496"/>
    </source>
</evidence>
<feature type="short sequence motif" description="TonB C-terminal box" evidence="15">
    <location>
        <begin position="883"/>
        <end position="900"/>
    </location>
</feature>
<gene>
    <name evidence="18" type="ORF">AAD027_01430</name>
</gene>
<comment type="subcellular location">
    <subcellularLocation>
        <location evidence="1 14">Cell outer membrane</location>
        <topology evidence="1 14">Multi-pass membrane protein</topology>
    </subcellularLocation>
</comment>
<protein>
    <submittedName>
        <fullName evidence="18">TonB-dependent siderophore receptor</fullName>
    </submittedName>
</protein>
<keyword evidence="3 14" id="KW-0813">Transport</keyword>
<keyword evidence="7" id="KW-0732">Signal</keyword>
<dbReference type="NCBIfam" id="TIGR01783">
    <property type="entry name" value="TonB-siderophor"/>
    <property type="match status" value="1"/>
</dbReference>
<name>A0ABU9IVN8_9GAMM</name>
<organism evidence="18 19">
    <name type="scientific">Pseudoxanthomonas putridarboris</name>
    <dbReference type="NCBI Taxonomy" id="752605"/>
    <lineage>
        <taxon>Bacteria</taxon>
        <taxon>Pseudomonadati</taxon>
        <taxon>Pseudomonadota</taxon>
        <taxon>Gammaproteobacteria</taxon>
        <taxon>Lysobacterales</taxon>
        <taxon>Lysobacteraceae</taxon>
        <taxon>Pseudoxanthomonas</taxon>
    </lineage>
</organism>
<keyword evidence="19" id="KW-1185">Reference proteome</keyword>
<proteinExistence type="inferred from homology"/>
<evidence type="ECO:0000256" key="12">
    <source>
        <dbReference type="ARBA" id="ARBA00023170"/>
    </source>
</evidence>
<dbReference type="InterPro" id="IPR012910">
    <property type="entry name" value="Plug_dom"/>
</dbReference>
<evidence type="ECO:0000313" key="19">
    <source>
        <dbReference type="Proteomes" id="UP001459204"/>
    </source>
</evidence>
<dbReference type="PANTHER" id="PTHR32552">
    <property type="entry name" value="FERRICHROME IRON RECEPTOR-RELATED"/>
    <property type="match status" value="1"/>
</dbReference>
<keyword evidence="13 14" id="KW-0998">Cell outer membrane</keyword>
<keyword evidence="4 14" id="KW-1134">Transmembrane beta strand</keyword>
<dbReference type="InterPro" id="IPR036942">
    <property type="entry name" value="Beta-barrel_TonB_sf"/>
</dbReference>
<evidence type="ECO:0000256" key="11">
    <source>
        <dbReference type="ARBA" id="ARBA00023136"/>
    </source>
</evidence>
<dbReference type="Proteomes" id="UP001459204">
    <property type="component" value="Unassembled WGS sequence"/>
</dbReference>
<accession>A0ABU9IVN8</accession>
<evidence type="ECO:0000313" key="18">
    <source>
        <dbReference type="EMBL" id="MEL1263036.1"/>
    </source>
</evidence>
<evidence type="ECO:0000256" key="16">
    <source>
        <dbReference type="RuleBase" id="RU003357"/>
    </source>
</evidence>
<evidence type="ECO:0000256" key="4">
    <source>
        <dbReference type="ARBA" id="ARBA00022452"/>
    </source>
</evidence>
<dbReference type="EMBL" id="JBBWWT010000001">
    <property type="protein sequence ID" value="MEL1263036.1"/>
    <property type="molecule type" value="Genomic_DNA"/>
</dbReference>
<dbReference type="SUPFAM" id="SSF56935">
    <property type="entry name" value="Porins"/>
    <property type="match status" value="1"/>
</dbReference>
<keyword evidence="8" id="KW-0408">Iron</keyword>
<keyword evidence="9" id="KW-0406">Ion transport</keyword>
<evidence type="ECO:0000256" key="10">
    <source>
        <dbReference type="ARBA" id="ARBA00023077"/>
    </source>
</evidence>
<reference evidence="18 19" key="1">
    <citation type="submission" date="2024-04" db="EMBL/GenBank/DDBJ databases">
        <title>Draft genome sequence of Pseudoxanthomonas putridarboris WD12.</title>
        <authorList>
            <person name="Oh J."/>
        </authorList>
    </citation>
    <scope>NUCLEOTIDE SEQUENCE [LARGE SCALE GENOMIC DNA]</scope>
    <source>
        <strain evidence="18 19">WD12</strain>
    </source>
</reference>
<dbReference type="InterPro" id="IPR000531">
    <property type="entry name" value="Beta-barrel_TonB"/>
</dbReference>
<evidence type="ECO:0000256" key="3">
    <source>
        <dbReference type="ARBA" id="ARBA00022448"/>
    </source>
</evidence>
<dbReference type="Gene3D" id="2.40.170.20">
    <property type="entry name" value="TonB-dependent receptor, beta-barrel domain"/>
    <property type="match status" value="1"/>
</dbReference>
<dbReference type="PROSITE" id="PS01156">
    <property type="entry name" value="TONB_DEPENDENT_REC_2"/>
    <property type="match status" value="1"/>
</dbReference>
<dbReference type="InterPro" id="IPR039426">
    <property type="entry name" value="TonB-dep_rcpt-like"/>
</dbReference>
<dbReference type="Gene3D" id="3.55.50.30">
    <property type="match status" value="1"/>
</dbReference>
<dbReference type="Pfam" id="PF07660">
    <property type="entry name" value="STN"/>
    <property type="match status" value="1"/>
</dbReference>
<feature type="domain" description="Secretin/TonB short N-terminal" evidence="17">
    <location>
        <begin position="76"/>
        <end position="127"/>
    </location>
</feature>
<evidence type="ECO:0000256" key="1">
    <source>
        <dbReference type="ARBA" id="ARBA00004571"/>
    </source>
</evidence>
<evidence type="ECO:0000256" key="6">
    <source>
        <dbReference type="ARBA" id="ARBA00022692"/>
    </source>
</evidence>
<evidence type="ECO:0000256" key="14">
    <source>
        <dbReference type="PROSITE-ProRule" id="PRU01360"/>
    </source>
</evidence>
<dbReference type="Pfam" id="PF00593">
    <property type="entry name" value="TonB_dep_Rec_b-barrel"/>
    <property type="match status" value="1"/>
</dbReference>
<evidence type="ECO:0000259" key="17">
    <source>
        <dbReference type="SMART" id="SM00965"/>
    </source>
</evidence>
<dbReference type="InterPro" id="IPR037066">
    <property type="entry name" value="Plug_dom_sf"/>
</dbReference>
<evidence type="ECO:0000256" key="15">
    <source>
        <dbReference type="PROSITE-ProRule" id="PRU10144"/>
    </source>
</evidence>
<evidence type="ECO:0000256" key="13">
    <source>
        <dbReference type="ARBA" id="ARBA00023237"/>
    </source>
</evidence>
<keyword evidence="5" id="KW-0410">Iron transport</keyword>
<sequence>MKKLHAGEAVRGNNGAAPSRHGLAIALALATAMSVGSVLPALAQSGTVQQEQVIEFDVPAGPLSSALLRFGQQSGLQFNVGSDLTDGKRSAGVKGRLSAETALRTLLSGSGLTFRFAGPRTVVIEAAPDVGDARVLGPLRIEGASSGSAVNGTNGSRDVTATEGTNSYTTGAMTVAGKTPQSIKDTPQSVSVVTQQQLQDQKITDFRSLMDKATGISVVAGNDSESRRFYSRGFEITRVQVDGGAPLSISDSTVNGGTSSFDMSIYDHAEILRGADGLFNGFGDPGGVINLVRKQPLDHTQVIIEADYGSWSNARFMVDAAGPLGLSERLRGRVVVSNEDRSYFYGVAESSRTTLYGIVDYLVGPNTVVRGGLNITRADSIPFGAGLPRYEDGSDLRLDRATCLCFPWNTRVADTDEYFIGIDHDFNKAWSAKLNVTSFKQFRTQKIGTVTRAVNSSTLAGPVFAGGLTATTGSDQLAADASVSGTFTMFGREQKLTLGANYMTADGAGGYSSANFFASPPAQPVNIFDFNPWAYLEPASGQPTTFRKKHEISQYGAYVTLGLHLLDPLRLNLGVRYSHYEYDAIAHGLCTVVSPAIGCSAIGNVRRVTNTKYETSDTSWPPLVAISYAFGKSVSAYASYTDIYQEQSTYVTNSGDPIDPLTGSNMEVGVKWESRDGGLNASMSAFRLKQVNFPLFVGYGDYEDTFGVLPDGLHSCCYNNEADRERLSKGLDVEVTGQVMPGLQVAFGYTYNKTSQEGSYYGTGQGQPLVSLAPEHLLKLWATYRFDSGEYLSRLTIGAGVNSQSSSYTSGSACVEFRTITNPEGSLTTQCLRSAPFEFTQGGYTVFSARVAYQLTDSWSIALNLNNLTDKTYYRTVGTTVGGNWFGDPRSYMLSLRGRF</sequence>
<comment type="similarity">
    <text evidence="2 14 16">Belongs to the TonB-dependent receptor family.</text>
</comment>
<dbReference type="InterPro" id="IPR010105">
    <property type="entry name" value="TonB_sidphr_rcpt"/>
</dbReference>
<dbReference type="InterPro" id="IPR010917">
    <property type="entry name" value="TonB_rcpt_CS"/>
</dbReference>
<keyword evidence="12 18" id="KW-0675">Receptor</keyword>
<dbReference type="CDD" id="cd01347">
    <property type="entry name" value="ligand_gated_channel"/>
    <property type="match status" value="1"/>
</dbReference>